<name>A0ABD1SQ96_9LAMI</name>
<comment type="similarity">
    <text evidence="1">Belongs to the PPR family. P subfamily.</text>
</comment>
<evidence type="ECO:0000256" key="1">
    <source>
        <dbReference type="ARBA" id="ARBA00007626"/>
    </source>
</evidence>
<evidence type="ECO:0000313" key="3">
    <source>
        <dbReference type="EMBL" id="KAL2502886.1"/>
    </source>
</evidence>
<dbReference type="Pfam" id="PF13812">
    <property type="entry name" value="PPR_3"/>
    <property type="match status" value="1"/>
</dbReference>
<dbReference type="InterPro" id="IPR002885">
    <property type="entry name" value="PPR_rpt"/>
</dbReference>
<gene>
    <name evidence="3" type="ORF">Fot_36734</name>
</gene>
<reference evidence="4" key="1">
    <citation type="submission" date="2024-07" db="EMBL/GenBank/DDBJ databases">
        <title>Two chromosome-level genome assemblies of Korean endemic species Abeliophyllum distichum and Forsythia ovata (Oleaceae).</title>
        <authorList>
            <person name="Jang H."/>
        </authorList>
    </citation>
    <scope>NUCLEOTIDE SEQUENCE [LARGE SCALE GENOMIC DNA]</scope>
</reference>
<keyword evidence="2" id="KW-0677">Repeat</keyword>
<dbReference type="InterPro" id="IPR011990">
    <property type="entry name" value="TPR-like_helical_dom_sf"/>
</dbReference>
<dbReference type="NCBIfam" id="TIGR00756">
    <property type="entry name" value="PPR"/>
    <property type="match status" value="1"/>
</dbReference>
<organism evidence="3 4">
    <name type="scientific">Forsythia ovata</name>
    <dbReference type="NCBI Taxonomy" id="205694"/>
    <lineage>
        <taxon>Eukaryota</taxon>
        <taxon>Viridiplantae</taxon>
        <taxon>Streptophyta</taxon>
        <taxon>Embryophyta</taxon>
        <taxon>Tracheophyta</taxon>
        <taxon>Spermatophyta</taxon>
        <taxon>Magnoliopsida</taxon>
        <taxon>eudicotyledons</taxon>
        <taxon>Gunneridae</taxon>
        <taxon>Pentapetalae</taxon>
        <taxon>asterids</taxon>
        <taxon>lamiids</taxon>
        <taxon>Lamiales</taxon>
        <taxon>Oleaceae</taxon>
        <taxon>Forsythieae</taxon>
        <taxon>Forsythia</taxon>
    </lineage>
</organism>
<evidence type="ECO:0000313" key="4">
    <source>
        <dbReference type="Proteomes" id="UP001604277"/>
    </source>
</evidence>
<keyword evidence="4" id="KW-1185">Reference proteome</keyword>
<protein>
    <submittedName>
        <fullName evidence="3">Pentatricopeptide repeat-containing protein</fullName>
    </submittedName>
</protein>
<comment type="caution">
    <text evidence="3">The sequence shown here is derived from an EMBL/GenBank/DDBJ whole genome shotgun (WGS) entry which is preliminary data.</text>
</comment>
<dbReference type="Gene3D" id="1.25.40.10">
    <property type="entry name" value="Tetratricopeptide repeat domain"/>
    <property type="match status" value="1"/>
</dbReference>
<proteinExistence type="inferred from homology"/>
<dbReference type="PANTHER" id="PTHR47447">
    <property type="entry name" value="OS03G0856100 PROTEIN"/>
    <property type="match status" value="1"/>
</dbReference>
<sequence length="189" mass="21196">MAFSSCLKCHSWTHSHNLEHPFLSTSKSIKIISFPFLQNHEKQFSSLSASTSSPPSATSLSPDFTTKQLLETLRRENNEDSALRLFEWASKQPNFTPTLPVYEEVLRKLGIAGSFHMIGRVLDDMKRSGVEIVEGTFFILIDSYAKFGFYDKAIGVLDMMENEFGVKPGTHSYNSLLNVLVDGNKLILG</sequence>
<dbReference type="PANTHER" id="PTHR47447:SF17">
    <property type="entry name" value="OS12G0638900 PROTEIN"/>
    <property type="match status" value="1"/>
</dbReference>
<dbReference type="EMBL" id="JBFOLJ010000010">
    <property type="protein sequence ID" value="KAL2502886.1"/>
    <property type="molecule type" value="Genomic_DNA"/>
</dbReference>
<dbReference type="AlphaFoldDB" id="A0ABD1SQ96"/>
<evidence type="ECO:0000256" key="2">
    <source>
        <dbReference type="ARBA" id="ARBA00022737"/>
    </source>
</evidence>
<accession>A0ABD1SQ96</accession>
<dbReference type="Proteomes" id="UP001604277">
    <property type="component" value="Unassembled WGS sequence"/>
</dbReference>